<dbReference type="Proteomes" id="UP001438112">
    <property type="component" value="Unassembled WGS sequence"/>
</dbReference>
<protein>
    <submittedName>
        <fullName evidence="1">Uncharacterized protein</fullName>
    </submittedName>
</protein>
<proteinExistence type="predicted"/>
<dbReference type="EMBL" id="BAABVV010000028">
    <property type="protein sequence ID" value="GAA6114212.1"/>
    <property type="molecule type" value="Genomic_DNA"/>
</dbReference>
<comment type="caution">
    <text evidence="1">The sequence shown here is derived from an EMBL/GenBank/DDBJ whole genome shotgun (WGS) entry which is preliminary data.</text>
</comment>
<sequence>MVVSDKKEFLDKLKKNGYDEVSTFLVYPNADANNVIGTGAYASVEMSEEFVNSDDFVRDINTDSGIIFIGLNYAQREDGYDGKAFQTMHDSKNKQSKDNNIAVSLIDMHGANKTDKSDDVVKYSVSLDQSEAYGSFAFDIINKFACTNLKGFVGSLVKELKKNAPAVNTAEDFDMSKVENGKCDDILSNCTDPEHKEKEPNKCPSCHKAILNKLMDRLVKYDIPSFINLINWTQPKGLICFGTDSYKLVSAINDIYHLNLNVQQAIHYSAQRSYYDKRNSVYDAVQNIVK</sequence>
<name>A0ABP9ZHE8_9LACO</name>
<dbReference type="RefSeq" id="WP_353317621.1">
    <property type="nucleotide sequence ID" value="NZ_BAABVV010000028.1"/>
</dbReference>
<gene>
    <name evidence="1" type="ORF">AP20H10_05750</name>
</gene>
<evidence type="ECO:0000313" key="1">
    <source>
        <dbReference type="EMBL" id="GAA6114212.1"/>
    </source>
</evidence>
<organism evidence="1 2">
    <name type="scientific">Apilactobacillus apinorum</name>
    <dbReference type="NCBI Taxonomy" id="1218495"/>
    <lineage>
        <taxon>Bacteria</taxon>
        <taxon>Bacillati</taxon>
        <taxon>Bacillota</taxon>
        <taxon>Bacilli</taxon>
        <taxon>Lactobacillales</taxon>
        <taxon>Lactobacillaceae</taxon>
        <taxon>Apilactobacillus</taxon>
    </lineage>
</organism>
<reference evidence="1 2" key="1">
    <citation type="submission" date="2024-03" db="EMBL/GenBank/DDBJ databases">
        <title>Inconsistent identification of Apilactobacillus kunkeei-related strains obtained by well-developed overall genome related indices.</title>
        <authorList>
            <person name="Maeno S."/>
            <person name="Endo A."/>
        </authorList>
    </citation>
    <scope>NUCLEOTIDE SEQUENCE [LARGE SCALE GENOMIC DNA]</scope>
    <source>
        <strain evidence="1 2">20H-10</strain>
    </source>
</reference>
<keyword evidence="2" id="KW-1185">Reference proteome</keyword>
<accession>A0ABP9ZHE8</accession>
<evidence type="ECO:0000313" key="2">
    <source>
        <dbReference type="Proteomes" id="UP001438112"/>
    </source>
</evidence>